<proteinExistence type="predicted"/>
<feature type="compositionally biased region" description="Polar residues" evidence="1">
    <location>
        <begin position="200"/>
        <end position="211"/>
    </location>
</feature>
<feature type="region of interest" description="Disordered" evidence="1">
    <location>
        <begin position="413"/>
        <end position="436"/>
    </location>
</feature>
<dbReference type="EMBL" id="NCKV01001562">
    <property type="protein sequence ID" value="RWS28127.1"/>
    <property type="molecule type" value="Genomic_DNA"/>
</dbReference>
<feature type="region of interest" description="Disordered" evidence="1">
    <location>
        <begin position="199"/>
        <end position="235"/>
    </location>
</feature>
<dbReference type="Proteomes" id="UP000288716">
    <property type="component" value="Unassembled WGS sequence"/>
</dbReference>
<name>A0A443SKS8_9ACAR</name>
<accession>A0A443SKS8</accession>
<dbReference type="PANTHER" id="PTHR21219">
    <property type="entry name" value="FI19613P1"/>
    <property type="match status" value="1"/>
</dbReference>
<dbReference type="STRING" id="299467.A0A443SKS8"/>
<dbReference type="CDD" id="cd01217">
    <property type="entry name" value="PTB_CG12581"/>
    <property type="match status" value="1"/>
</dbReference>
<feature type="compositionally biased region" description="Pro residues" evidence="1">
    <location>
        <begin position="557"/>
        <end position="567"/>
    </location>
</feature>
<comment type="caution">
    <text evidence="2">The sequence shown here is derived from an EMBL/GenBank/DDBJ whole genome shotgun (WGS) entry which is preliminary data.</text>
</comment>
<dbReference type="VEuPathDB" id="VectorBase:LDEU003913"/>
<feature type="compositionally biased region" description="Polar residues" evidence="1">
    <location>
        <begin position="222"/>
        <end position="235"/>
    </location>
</feature>
<feature type="region of interest" description="Disordered" evidence="1">
    <location>
        <begin position="472"/>
        <end position="509"/>
    </location>
</feature>
<feature type="compositionally biased region" description="Polar residues" evidence="1">
    <location>
        <begin position="570"/>
        <end position="595"/>
    </location>
</feature>
<feature type="compositionally biased region" description="Basic and acidic residues" evidence="1">
    <location>
        <begin position="473"/>
        <end position="485"/>
    </location>
</feature>
<gene>
    <name evidence="2" type="ORF">B4U80_03469</name>
</gene>
<evidence type="ECO:0000256" key="1">
    <source>
        <dbReference type="SAM" id="MobiDB-lite"/>
    </source>
</evidence>
<dbReference type="SUPFAM" id="SSF50729">
    <property type="entry name" value="PH domain-like"/>
    <property type="match status" value="1"/>
</dbReference>
<protein>
    <recommendedName>
        <fullName evidence="4">PID domain-containing protein</fullName>
    </recommendedName>
</protein>
<dbReference type="OrthoDB" id="10007483at2759"/>
<dbReference type="AlphaFoldDB" id="A0A443SKS8"/>
<keyword evidence="3" id="KW-1185">Reference proteome</keyword>
<reference evidence="2 3" key="1">
    <citation type="journal article" date="2018" name="Gigascience">
        <title>Genomes of trombidid mites reveal novel predicted allergens and laterally-transferred genes associated with secondary metabolism.</title>
        <authorList>
            <person name="Dong X."/>
            <person name="Chaisiri K."/>
            <person name="Xia D."/>
            <person name="Armstrong S.D."/>
            <person name="Fang Y."/>
            <person name="Donnelly M.J."/>
            <person name="Kadowaki T."/>
            <person name="McGarry J.W."/>
            <person name="Darby A.C."/>
            <person name="Makepeace B.L."/>
        </authorList>
    </citation>
    <scope>NUCLEOTIDE SEQUENCE [LARGE SCALE GENOMIC DNA]</scope>
    <source>
        <strain evidence="2">UoL-UT</strain>
    </source>
</reference>
<evidence type="ECO:0008006" key="4">
    <source>
        <dbReference type="Google" id="ProtNLM"/>
    </source>
</evidence>
<organism evidence="2 3">
    <name type="scientific">Leptotrombidium deliense</name>
    <dbReference type="NCBI Taxonomy" id="299467"/>
    <lineage>
        <taxon>Eukaryota</taxon>
        <taxon>Metazoa</taxon>
        <taxon>Ecdysozoa</taxon>
        <taxon>Arthropoda</taxon>
        <taxon>Chelicerata</taxon>
        <taxon>Arachnida</taxon>
        <taxon>Acari</taxon>
        <taxon>Acariformes</taxon>
        <taxon>Trombidiformes</taxon>
        <taxon>Prostigmata</taxon>
        <taxon>Anystina</taxon>
        <taxon>Parasitengona</taxon>
        <taxon>Trombiculoidea</taxon>
        <taxon>Trombiculidae</taxon>
        <taxon>Leptotrombidium</taxon>
    </lineage>
</organism>
<dbReference type="Gene3D" id="2.30.29.30">
    <property type="entry name" value="Pleckstrin-homology domain (PH domain)/Phosphotyrosine-binding domain (PTB)"/>
    <property type="match status" value="1"/>
</dbReference>
<sequence>MTTPICRCRVMYLGSAVPHVTKDGLQGIQEPLRDLYPENGLSEHGSFGIDSWVSVWSNGILIENVDDNGREVKRFFPIESLHYCAAVRYVVVPSSSDSDKAAEKVSKFLPLDSPFLRSADTKHPPLFACILRRTSGIKVLECHAFVCKREPAANALVRCCFHAYADSIYAKQIDENPYSQLNERRSRSISALDVVDKSHNWNGSSKESTPESCRIRNRHSSKTPSEVGATSTISHSPDEDNYKVWPGVTLAERDAHCSLRTSRPRQMIIPSMLPPPPPLPPLPAIPLCAEKMKNFTNSLKKRKSKKNGMMPMIYPPHVIGNGFPVNFVSVPQMPHILPQGGTHPIYAPASSVYSINRRVKRGPALMPEMPILYATNDEPLYIPPMRPLTPLSNYPPPLEAQYVQLPMHCYGTSPRKEKRHEKKRETNDCENDSPFNTGIYRKKGHLNERAFSYSIRQEHRSRSNSLANIQFEENEKHSSHSELNSERVVNGHSGQNGSRFVVSKDSFSDMKREKELSQSLSTLHINGSNSGDKVLKTASIKRGKQNGSAGKVTPVAAPVPAPPPMPMIPNGNTISSESVQNGKRNKSMSNCKPRK</sequence>
<evidence type="ECO:0000313" key="3">
    <source>
        <dbReference type="Proteomes" id="UP000288716"/>
    </source>
</evidence>
<dbReference type="InterPro" id="IPR011993">
    <property type="entry name" value="PH-like_dom_sf"/>
</dbReference>
<dbReference type="PANTHER" id="PTHR21219:SF3">
    <property type="entry name" value="FI19613P1"/>
    <property type="match status" value="1"/>
</dbReference>
<feature type="region of interest" description="Disordered" evidence="1">
    <location>
        <begin position="542"/>
        <end position="595"/>
    </location>
</feature>
<evidence type="ECO:0000313" key="2">
    <source>
        <dbReference type="EMBL" id="RWS28127.1"/>
    </source>
</evidence>